<organism evidence="5 6">
    <name type="scientific">Rhizoctonia solani</name>
    <dbReference type="NCBI Taxonomy" id="456999"/>
    <lineage>
        <taxon>Eukaryota</taxon>
        <taxon>Fungi</taxon>
        <taxon>Dikarya</taxon>
        <taxon>Basidiomycota</taxon>
        <taxon>Agaricomycotina</taxon>
        <taxon>Agaricomycetes</taxon>
        <taxon>Cantharellales</taxon>
        <taxon>Ceratobasidiaceae</taxon>
        <taxon>Rhizoctonia</taxon>
    </lineage>
</organism>
<dbReference type="CDD" id="cd00067">
    <property type="entry name" value="GAL4"/>
    <property type="match status" value="1"/>
</dbReference>
<feature type="domain" description="Zn(2)-C6 fungal-type" evidence="4">
    <location>
        <begin position="112"/>
        <end position="147"/>
    </location>
</feature>
<accession>A0A8H3A4A7</accession>
<gene>
    <name evidence="5" type="ORF">RDB_LOCUS46167</name>
</gene>
<evidence type="ECO:0000256" key="1">
    <source>
        <dbReference type="ARBA" id="ARBA00022723"/>
    </source>
</evidence>
<dbReference type="PANTHER" id="PTHR31668">
    <property type="entry name" value="GLUCOSE TRANSPORT TRANSCRIPTION REGULATOR RGT1-RELATED-RELATED"/>
    <property type="match status" value="1"/>
</dbReference>
<name>A0A8H3A4A7_9AGAM</name>
<feature type="compositionally biased region" description="Low complexity" evidence="3">
    <location>
        <begin position="227"/>
        <end position="240"/>
    </location>
</feature>
<dbReference type="PANTHER" id="PTHR31668:SF30">
    <property type="entry name" value="ZN(II)2CYS6 TRANSCRIPTION FACTOR (EUROFUNG)"/>
    <property type="match status" value="1"/>
</dbReference>
<dbReference type="InterPro" id="IPR050797">
    <property type="entry name" value="Carb_Metab_Trans_Reg"/>
</dbReference>
<feature type="region of interest" description="Disordered" evidence="3">
    <location>
        <begin position="1"/>
        <end position="136"/>
    </location>
</feature>
<dbReference type="GO" id="GO:0003677">
    <property type="term" value="F:DNA binding"/>
    <property type="evidence" value="ECO:0007669"/>
    <property type="project" value="InterPro"/>
</dbReference>
<keyword evidence="2" id="KW-0539">Nucleus</keyword>
<protein>
    <recommendedName>
        <fullName evidence="4">Zn(2)-C6 fungal-type domain-containing protein</fullName>
    </recommendedName>
</protein>
<feature type="compositionally biased region" description="Polar residues" evidence="3">
    <location>
        <begin position="188"/>
        <end position="197"/>
    </location>
</feature>
<comment type="caution">
    <text evidence="5">The sequence shown here is derived from an EMBL/GenBank/DDBJ whole genome shotgun (WGS) entry which is preliminary data.</text>
</comment>
<dbReference type="InterPro" id="IPR007219">
    <property type="entry name" value="XnlR_reg_dom"/>
</dbReference>
<dbReference type="AlphaFoldDB" id="A0A8H3A4A7"/>
<dbReference type="GO" id="GO:0000981">
    <property type="term" value="F:DNA-binding transcription factor activity, RNA polymerase II-specific"/>
    <property type="evidence" value="ECO:0007669"/>
    <property type="project" value="InterPro"/>
</dbReference>
<dbReference type="InterPro" id="IPR036864">
    <property type="entry name" value="Zn2-C6_fun-type_DNA-bd_sf"/>
</dbReference>
<feature type="compositionally biased region" description="Low complexity" evidence="3">
    <location>
        <begin position="209"/>
        <end position="219"/>
    </location>
</feature>
<evidence type="ECO:0000313" key="5">
    <source>
        <dbReference type="EMBL" id="CAE6393158.1"/>
    </source>
</evidence>
<dbReference type="PROSITE" id="PS00463">
    <property type="entry name" value="ZN2_CY6_FUNGAL_1"/>
    <property type="match status" value="1"/>
</dbReference>
<feature type="region of interest" description="Disordered" evidence="3">
    <location>
        <begin position="279"/>
        <end position="319"/>
    </location>
</feature>
<proteinExistence type="predicted"/>
<dbReference type="SMART" id="SM00066">
    <property type="entry name" value="GAL4"/>
    <property type="match status" value="1"/>
</dbReference>
<dbReference type="Pfam" id="PF04082">
    <property type="entry name" value="Fungal_trans"/>
    <property type="match status" value="1"/>
</dbReference>
<evidence type="ECO:0000259" key="4">
    <source>
        <dbReference type="PROSITE" id="PS50048"/>
    </source>
</evidence>
<evidence type="ECO:0000256" key="2">
    <source>
        <dbReference type="ARBA" id="ARBA00023242"/>
    </source>
</evidence>
<dbReference type="Proteomes" id="UP000663846">
    <property type="component" value="Unassembled WGS sequence"/>
</dbReference>
<dbReference type="Gene3D" id="4.10.240.10">
    <property type="entry name" value="Zn(2)-C6 fungal-type DNA-binding domain"/>
    <property type="match status" value="1"/>
</dbReference>
<dbReference type="PROSITE" id="PS50048">
    <property type="entry name" value="ZN2_CY6_FUNGAL_2"/>
    <property type="match status" value="1"/>
</dbReference>
<keyword evidence="1" id="KW-0479">Metal-binding</keyword>
<dbReference type="EMBL" id="CAJMWS010000294">
    <property type="protein sequence ID" value="CAE6393158.1"/>
    <property type="molecule type" value="Genomic_DNA"/>
</dbReference>
<dbReference type="GO" id="GO:0008270">
    <property type="term" value="F:zinc ion binding"/>
    <property type="evidence" value="ECO:0007669"/>
    <property type="project" value="InterPro"/>
</dbReference>
<dbReference type="CDD" id="cd12148">
    <property type="entry name" value="fungal_TF_MHR"/>
    <property type="match status" value="1"/>
</dbReference>
<dbReference type="InterPro" id="IPR001138">
    <property type="entry name" value="Zn2Cys6_DnaBD"/>
</dbReference>
<dbReference type="SUPFAM" id="SSF57701">
    <property type="entry name" value="Zn2/Cys6 DNA-binding domain"/>
    <property type="match status" value="1"/>
</dbReference>
<feature type="compositionally biased region" description="Low complexity" evidence="3">
    <location>
        <begin position="1"/>
        <end position="11"/>
    </location>
</feature>
<evidence type="ECO:0000256" key="3">
    <source>
        <dbReference type="SAM" id="MobiDB-lite"/>
    </source>
</evidence>
<dbReference type="GO" id="GO:0006351">
    <property type="term" value="P:DNA-templated transcription"/>
    <property type="evidence" value="ECO:0007669"/>
    <property type="project" value="InterPro"/>
</dbReference>
<sequence>MSVASAPAMSSPEEHRSLPPFSNFIALSSRPPLHPHSNSFSDPRLSLAPVPSSPDRDQKSTVRPSISGPTRTSPPSLDRANSTGKGSTGRADESGTANDDSDRPKRKRQSQSCDACRARKVRCARENPEDQTSSCKHCQALDIPCTYDYQPKKRGPPNLYLRRLQEAAAANLAAQQAAAVAGTTTQTPGASTPQTPAHSAGSIPATDGISPSPISSVPPHQQHGRAPLSVPSQPTVPSSTNEQPVHVPMTLSTGSTSIMEYNAALSSSSLPVNLPPSRYPIAADQFQPPGYGHSGQSPSAASDGGSEGRPQTADATSQAHLEASFPNSYPLYNWNMPYKPNGYGNSHPPGMSLLPPLSYFYRPHRLDDVAPRERIMHIIGVFFDLVYPLTPCIHKPSFMADLANRREERDPLFFALVMSTVASTLVQAPRSYIPMDRPSVRRLAQQCHEASRHITVASYDPPTSMMVVIRYFDTCYHFCEGHDATSHAAFGEAAHIAVTLHMHEEASYEGLDPIECEIRRRTFWLLFGADKSMSILLGRPICLRDEDCTLHFPKEPQPHGKTAIVSGLNYISRIFALLGEILVRIRVDKRSPPQGPFATARLEEVRSLHTRISSALMHAPPALRLKPNPGRHGSKGLGYSSMTGPQDEYGGAGFRKAAFAEVKDFFDNPNASRANATNPYLVMQSNLYVTQQLVRYVIEQYRDELVTSMRQNSTDNFDPELLRNSEDREQIAIDLLNVLHSIPIQSIATNGPSLVHKVRFVASTLLDAVRKAETAPASAARAHAYLWDFLSILSEIERNYLLDDDQDGGLSDHAGAINV</sequence>
<feature type="region of interest" description="Disordered" evidence="3">
    <location>
        <begin position="180"/>
        <end position="248"/>
    </location>
</feature>
<evidence type="ECO:0000313" key="6">
    <source>
        <dbReference type="Proteomes" id="UP000663846"/>
    </source>
</evidence>
<feature type="compositionally biased region" description="Polar residues" evidence="3">
    <location>
        <begin position="61"/>
        <end position="85"/>
    </location>
</feature>
<dbReference type="Pfam" id="PF00172">
    <property type="entry name" value="Zn_clus"/>
    <property type="match status" value="1"/>
</dbReference>
<dbReference type="SMART" id="SM00906">
    <property type="entry name" value="Fungal_trans"/>
    <property type="match status" value="1"/>
</dbReference>
<reference evidence="5" key="1">
    <citation type="submission" date="2021-01" db="EMBL/GenBank/DDBJ databases">
        <authorList>
            <person name="Kaushik A."/>
        </authorList>
    </citation>
    <scope>NUCLEOTIDE SEQUENCE</scope>
    <source>
        <strain evidence="5">AG1-1C</strain>
    </source>
</reference>